<feature type="domain" description="PAC" evidence="10">
    <location>
        <begin position="115"/>
        <end position="165"/>
    </location>
</feature>
<dbReference type="InterPro" id="IPR035965">
    <property type="entry name" value="PAS-like_dom_sf"/>
</dbReference>
<dbReference type="PROSITE" id="PS50112">
    <property type="entry name" value="PAS"/>
    <property type="match status" value="2"/>
</dbReference>
<keyword evidence="5 11" id="KW-0418">Kinase</keyword>
<dbReference type="InterPro" id="IPR003594">
    <property type="entry name" value="HATPase_dom"/>
</dbReference>
<name>A0ABV7KWJ6_9PROT</name>
<dbReference type="PROSITE" id="PS50109">
    <property type="entry name" value="HIS_KIN"/>
    <property type="match status" value="1"/>
</dbReference>
<dbReference type="SUPFAM" id="SSF55874">
    <property type="entry name" value="ATPase domain of HSP90 chaperone/DNA topoisomerase II/histidine kinase"/>
    <property type="match status" value="1"/>
</dbReference>
<evidence type="ECO:0000256" key="2">
    <source>
        <dbReference type="ARBA" id="ARBA00012438"/>
    </source>
</evidence>
<dbReference type="SMART" id="SM00091">
    <property type="entry name" value="PAS"/>
    <property type="match status" value="2"/>
</dbReference>
<dbReference type="Gene3D" id="3.30.565.10">
    <property type="entry name" value="Histidine kinase-like ATPase, C-terminal domain"/>
    <property type="match status" value="1"/>
</dbReference>
<dbReference type="SUPFAM" id="SSF47384">
    <property type="entry name" value="Homodimeric domain of signal transducing histidine kinase"/>
    <property type="match status" value="1"/>
</dbReference>
<reference evidence="12" key="1">
    <citation type="journal article" date="2019" name="Int. J. Syst. Evol. Microbiol.">
        <title>The Global Catalogue of Microorganisms (GCM) 10K type strain sequencing project: providing services to taxonomists for standard genome sequencing and annotation.</title>
        <authorList>
            <consortium name="The Broad Institute Genomics Platform"/>
            <consortium name="The Broad Institute Genome Sequencing Center for Infectious Disease"/>
            <person name="Wu L."/>
            <person name="Ma J."/>
        </authorList>
    </citation>
    <scope>NUCLEOTIDE SEQUENCE [LARGE SCALE GENOMIC DNA]</scope>
    <source>
        <strain evidence="12">KCTC 42964</strain>
    </source>
</reference>
<evidence type="ECO:0000256" key="4">
    <source>
        <dbReference type="ARBA" id="ARBA00022679"/>
    </source>
</evidence>
<protein>
    <recommendedName>
        <fullName evidence="2">histidine kinase</fullName>
        <ecNumber evidence="2">2.7.13.3</ecNumber>
    </recommendedName>
</protein>
<dbReference type="InterPro" id="IPR001610">
    <property type="entry name" value="PAC"/>
</dbReference>
<dbReference type="GO" id="GO:0016301">
    <property type="term" value="F:kinase activity"/>
    <property type="evidence" value="ECO:0007669"/>
    <property type="project" value="UniProtKB-KW"/>
</dbReference>
<dbReference type="PANTHER" id="PTHR43047">
    <property type="entry name" value="TWO-COMPONENT HISTIDINE PROTEIN KINASE"/>
    <property type="match status" value="1"/>
</dbReference>
<dbReference type="Pfam" id="PF13426">
    <property type="entry name" value="PAS_9"/>
    <property type="match status" value="1"/>
</dbReference>
<dbReference type="InterPro" id="IPR036097">
    <property type="entry name" value="HisK_dim/P_sf"/>
</dbReference>
<feature type="region of interest" description="Disordered" evidence="7">
    <location>
        <begin position="515"/>
        <end position="555"/>
    </location>
</feature>
<dbReference type="Proteomes" id="UP001595528">
    <property type="component" value="Unassembled WGS sequence"/>
</dbReference>
<comment type="caution">
    <text evidence="11">The sequence shown here is derived from an EMBL/GenBank/DDBJ whole genome shotgun (WGS) entry which is preliminary data.</text>
</comment>
<comment type="catalytic activity">
    <reaction evidence="1">
        <text>ATP + protein L-histidine = ADP + protein N-phospho-L-histidine.</text>
        <dbReference type="EC" id="2.7.13.3"/>
    </reaction>
</comment>
<dbReference type="Pfam" id="PF08447">
    <property type="entry name" value="PAS_3"/>
    <property type="match status" value="1"/>
</dbReference>
<dbReference type="InterPro" id="IPR005467">
    <property type="entry name" value="His_kinase_dom"/>
</dbReference>
<dbReference type="EMBL" id="JBHRTR010000011">
    <property type="protein sequence ID" value="MFC3226397.1"/>
    <property type="molecule type" value="Genomic_DNA"/>
</dbReference>
<keyword evidence="3" id="KW-0597">Phosphoprotein</keyword>
<keyword evidence="12" id="KW-1185">Reference proteome</keyword>
<evidence type="ECO:0000259" key="8">
    <source>
        <dbReference type="PROSITE" id="PS50109"/>
    </source>
</evidence>
<dbReference type="InterPro" id="IPR013655">
    <property type="entry name" value="PAS_fold_3"/>
</dbReference>
<dbReference type="Pfam" id="PF02518">
    <property type="entry name" value="HATPase_c"/>
    <property type="match status" value="1"/>
</dbReference>
<dbReference type="CDD" id="cd00130">
    <property type="entry name" value="PAS"/>
    <property type="match status" value="2"/>
</dbReference>
<dbReference type="PRINTS" id="PR00344">
    <property type="entry name" value="BCTRLSENSOR"/>
</dbReference>
<evidence type="ECO:0000256" key="7">
    <source>
        <dbReference type="SAM" id="MobiDB-lite"/>
    </source>
</evidence>
<organism evidence="11 12">
    <name type="scientific">Marinibaculum pumilum</name>
    <dbReference type="NCBI Taxonomy" id="1766165"/>
    <lineage>
        <taxon>Bacteria</taxon>
        <taxon>Pseudomonadati</taxon>
        <taxon>Pseudomonadota</taxon>
        <taxon>Alphaproteobacteria</taxon>
        <taxon>Rhodospirillales</taxon>
        <taxon>Rhodospirillaceae</taxon>
        <taxon>Marinibaculum</taxon>
    </lineage>
</organism>
<dbReference type="SMART" id="SM00086">
    <property type="entry name" value="PAC"/>
    <property type="match status" value="2"/>
</dbReference>
<proteinExistence type="predicted"/>
<keyword evidence="4" id="KW-0808">Transferase</keyword>
<evidence type="ECO:0000259" key="9">
    <source>
        <dbReference type="PROSITE" id="PS50112"/>
    </source>
</evidence>
<feature type="domain" description="Histidine kinase" evidence="8">
    <location>
        <begin position="307"/>
        <end position="528"/>
    </location>
</feature>
<feature type="coiled-coil region" evidence="6">
    <location>
        <begin position="10"/>
        <end position="37"/>
    </location>
</feature>
<dbReference type="SUPFAM" id="SSF55785">
    <property type="entry name" value="PYP-like sensor domain (PAS domain)"/>
    <property type="match status" value="2"/>
</dbReference>
<evidence type="ECO:0000256" key="3">
    <source>
        <dbReference type="ARBA" id="ARBA00022553"/>
    </source>
</evidence>
<feature type="domain" description="PAS" evidence="9">
    <location>
        <begin position="43"/>
        <end position="111"/>
    </location>
</feature>
<keyword evidence="6" id="KW-0175">Coiled coil</keyword>
<feature type="domain" description="PAC" evidence="10">
    <location>
        <begin position="239"/>
        <end position="289"/>
    </location>
</feature>
<dbReference type="Gene3D" id="3.30.450.20">
    <property type="entry name" value="PAS domain"/>
    <property type="match status" value="2"/>
</dbReference>
<dbReference type="InterPro" id="IPR000014">
    <property type="entry name" value="PAS"/>
</dbReference>
<dbReference type="InterPro" id="IPR003661">
    <property type="entry name" value="HisK_dim/P_dom"/>
</dbReference>
<evidence type="ECO:0000313" key="11">
    <source>
        <dbReference type="EMBL" id="MFC3226397.1"/>
    </source>
</evidence>
<dbReference type="NCBIfam" id="TIGR00229">
    <property type="entry name" value="sensory_box"/>
    <property type="match status" value="2"/>
</dbReference>
<evidence type="ECO:0000259" key="10">
    <source>
        <dbReference type="PROSITE" id="PS50113"/>
    </source>
</evidence>
<sequence length="555" mass="61138">MDQATEQPHIAELKRRIAELEAENRHLSARLAAAAGRGRVHEHAEQIYKVVEASRQAMVVHLANRPLYFNPVLLDLLGLDSRDAYQDVMDFVHPDDRPAVAEATRRFLAGEALSPAGEFRVVRADGSHMWVEASTTAVDWHGIPAVASAMTPIDDRKTAEQEVRRSRRLFQTVFDTCPEVMTINDMATGRYVDVNRAFLHLSGLTREEVIGRTADELQFFTPADRELINRALRGQDRVRDLELQARFRDGVERSFLVDGEVLRFPGQKLVLMVARDITDRRRQELELRRSREMAEQASQSKSRFLASVSHELRTPLNAIIGFSEVMRDQMLGPLGIARYADYAGDIHRSGNHLLDIINDLLDLSKMEAGRLELKAEPLSPAIVVRDSLSFVRDRAAATGVALEAELADDLPDLHADPRLLRQILLNLLANALNFTPAEGRVVAGARLSDDGGMSLYVSDTGPGMTEAEVAVALTPFGQPAAAKARREPGTGLGLPLAQQMAQLHGAAMRIESRPGSGTMVTVAMPRDRLRPARPAGPTDGGEAEVPAGRQINKTP</sequence>
<dbReference type="InterPro" id="IPR004358">
    <property type="entry name" value="Sig_transdc_His_kin-like_C"/>
</dbReference>
<dbReference type="Pfam" id="PF00512">
    <property type="entry name" value="HisKA"/>
    <property type="match status" value="1"/>
</dbReference>
<feature type="domain" description="PAS" evidence="9">
    <location>
        <begin position="166"/>
        <end position="233"/>
    </location>
</feature>
<gene>
    <name evidence="11" type="ORF">ACFOGJ_04105</name>
</gene>
<evidence type="ECO:0000256" key="6">
    <source>
        <dbReference type="SAM" id="Coils"/>
    </source>
</evidence>
<dbReference type="Gene3D" id="1.10.287.130">
    <property type="match status" value="1"/>
</dbReference>
<evidence type="ECO:0000256" key="1">
    <source>
        <dbReference type="ARBA" id="ARBA00000085"/>
    </source>
</evidence>
<dbReference type="EC" id="2.7.13.3" evidence="2"/>
<dbReference type="SMART" id="SM00387">
    <property type="entry name" value="HATPase_c"/>
    <property type="match status" value="1"/>
</dbReference>
<dbReference type="PROSITE" id="PS50113">
    <property type="entry name" value="PAC"/>
    <property type="match status" value="2"/>
</dbReference>
<evidence type="ECO:0000313" key="12">
    <source>
        <dbReference type="Proteomes" id="UP001595528"/>
    </source>
</evidence>
<evidence type="ECO:0000256" key="5">
    <source>
        <dbReference type="ARBA" id="ARBA00022777"/>
    </source>
</evidence>
<accession>A0ABV7KWJ6</accession>
<dbReference type="InterPro" id="IPR036890">
    <property type="entry name" value="HATPase_C_sf"/>
</dbReference>
<dbReference type="CDD" id="cd00082">
    <property type="entry name" value="HisKA"/>
    <property type="match status" value="1"/>
</dbReference>
<dbReference type="RefSeq" id="WP_379898356.1">
    <property type="nucleotide sequence ID" value="NZ_JBHRTR010000011.1"/>
</dbReference>
<dbReference type="InterPro" id="IPR000700">
    <property type="entry name" value="PAS-assoc_C"/>
</dbReference>
<dbReference type="SMART" id="SM00388">
    <property type="entry name" value="HisKA"/>
    <property type="match status" value="1"/>
</dbReference>